<feature type="compositionally biased region" description="Low complexity" evidence="6">
    <location>
        <begin position="693"/>
        <end position="705"/>
    </location>
</feature>
<feature type="region of interest" description="Disordered" evidence="6">
    <location>
        <begin position="671"/>
        <end position="855"/>
    </location>
</feature>
<dbReference type="InterPro" id="IPR001487">
    <property type="entry name" value="Bromodomain"/>
</dbReference>
<dbReference type="PROSITE" id="PS50082">
    <property type="entry name" value="WD_REPEATS_2"/>
    <property type="match status" value="5"/>
</dbReference>
<keyword evidence="2" id="KW-0677">Repeat</keyword>
<evidence type="ECO:0000313" key="8">
    <source>
        <dbReference type="EMBL" id="TKR92749.1"/>
    </source>
</evidence>
<feature type="compositionally biased region" description="Acidic residues" evidence="6">
    <location>
        <begin position="719"/>
        <end position="739"/>
    </location>
</feature>
<keyword evidence="3 4" id="KW-0103">Bromodomain</keyword>
<feature type="repeat" description="WD" evidence="5">
    <location>
        <begin position="418"/>
        <end position="459"/>
    </location>
</feature>
<evidence type="ECO:0000256" key="6">
    <source>
        <dbReference type="SAM" id="MobiDB-lite"/>
    </source>
</evidence>
<dbReference type="GO" id="GO:0006357">
    <property type="term" value="P:regulation of transcription by RNA polymerase II"/>
    <property type="evidence" value="ECO:0007669"/>
    <property type="project" value="TreeGrafter"/>
</dbReference>
<dbReference type="EMBL" id="AZBU02000002">
    <property type="protein sequence ID" value="TKR92749.1"/>
    <property type="molecule type" value="Genomic_DNA"/>
</dbReference>
<dbReference type="PROSITE" id="PS00678">
    <property type="entry name" value="WD_REPEATS_1"/>
    <property type="match status" value="1"/>
</dbReference>
<feature type="compositionally biased region" description="Low complexity" evidence="6">
    <location>
        <begin position="782"/>
        <end position="799"/>
    </location>
</feature>
<proteinExistence type="predicted"/>
<dbReference type="PANTHER" id="PTHR16266:SF17">
    <property type="entry name" value="BRWD3"/>
    <property type="match status" value="1"/>
</dbReference>
<dbReference type="InterPro" id="IPR057451">
    <property type="entry name" value="BRWD/PHIP_AD"/>
</dbReference>
<evidence type="ECO:0000256" key="3">
    <source>
        <dbReference type="ARBA" id="ARBA00023117"/>
    </source>
</evidence>
<evidence type="ECO:0000256" key="1">
    <source>
        <dbReference type="ARBA" id="ARBA00022574"/>
    </source>
</evidence>
<dbReference type="GO" id="GO:0007010">
    <property type="term" value="P:cytoskeleton organization"/>
    <property type="evidence" value="ECO:0007669"/>
    <property type="project" value="TreeGrafter"/>
</dbReference>
<accession>A0A4U5P8Z1</accession>
<dbReference type="SMART" id="SM00297">
    <property type="entry name" value="BROMO"/>
    <property type="match status" value="1"/>
</dbReference>
<reference evidence="8 9" key="1">
    <citation type="journal article" date="2015" name="Genome Biol.">
        <title>Comparative genomics of Steinernema reveals deeply conserved gene regulatory networks.</title>
        <authorList>
            <person name="Dillman A.R."/>
            <person name="Macchietto M."/>
            <person name="Porter C.F."/>
            <person name="Rogers A."/>
            <person name="Williams B."/>
            <person name="Antoshechkin I."/>
            <person name="Lee M.M."/>
            <person name="Goodwin Z."/>
            <person name="Lu X."/>
            <person name="Lewis E.E."/>
            <person name="Goodrich-Blair H."/>
            <person name="Stock S.P."/>
            <person name="Adams B.J."/>
            <person name="Sternberg P.W."/>
            <person name="Mortazavi A."/>
        </authorList>
    </citation>
    <scope>NUCLEOTIDE SEQUENCE [LARGE SCALE GENOMIC DNA]</scope>
    <source>
        <strain evidence="8 9">ALL</strain>
    </source>
</reference>
<keyword evidence="9" id="KW-1185">Reference proteome</keyword>
<dbReference type="PRINTS" id="PR00503">
    <property type="entry name" value="BROMODOMAIN"/>
</dbReference>
<dbReference type="Proteomes" id="UP000298663">
    <property type="component" value="Unassembled WGS sequence"/>
</dbReference>
<dbReference type="InterPro" id="IPR015943">
    <property type="entry name" value="WD40/YVTN_repeat-like_dom_sf"/>
</dbReference>
<feature type="compositionally biased region" description="Basic and acidic residues" evidence="6">
    <location>
        <begin position="752"/>
        <end position="769"/>
    </location>
</feature>
<feature type="repeat" description="WD" evidence="5">
    <location>
        <begin position="229"/>
        <end position="270"/>
    </location>
</feature>
<feature type="compositionally biased region" description="Basic residues" evidence="6">
    <location>
        <begin position="770"/>
        <end position="779"/>
    </location>
</feature>
<dbReference type="InterPro" id="IPR036322">
    <property type="entry name" value="WD40_repeat_dom_sf"/>
</dbReference>
<dbReference type="SUPFAM" id="SSF50978">
    <property type="entry name" value="WD40 repeat-like"/>
    <property type="match status" value="1"/>
</dbReference>
<feature type="compositionally biased region" description="Basic and acidic residues" evidence="6">
    <location>
        <begin position="814"/>
        <end position="824"/>
    </location>
</feature>
<dbReference type="Pfam" id="PF00439">
    <property type="entry name" value="Bromodomain"/>
    <property type="match status" value="1"/>
</dbReference>
<organism evidence="8 9">
    <name type="scientific">Steinernema carpocapsae</name>
    <name type="common">Entomopathogenic nematode</name>
    <dbReference type="NCBI Taxonomy" id="34508"/>
    <lineage>
        <taxon>Eukaryota</taxon>
        <taxon>Metazoa</taxon>
        <taxon>Ecdysozoa</taxon>
        <taxon>Nematoda</taxon>
        <taxon>Chromadorea</taxon>
        <taxon>Rhabditida</taxon>
        <taxon>Tylenchina</taxon>
        <taxon>Panagrolaimomorpha</taxon>
        <taxon>Strongyloidoidea</taxon>
        <taxon>Steinernematidae</taxon>
        <taxon>Steinernema</taxon>
    </lineage>
</organism>
<feature type="compositionally biased region" description="Basic and acidic residues" evidence="6">
    <location>
        <begin position="1453"/>
        <end position="1469"/>
    </location>
</feature>
<dbReference type="PROSITE" id="PS50014">
    <property type="entry name" value="BROMODOMAIN_2"/>
    <property type="match status" value="1"/>
</dbReference>
<dbReference type="OrthoDB" id="10265743at2759"/>
<feature type="repeat" description="WD" evidence="5">
    <location>
        <begin position="460"/>
        <end position="502"/>
    </location>
</feature>
<feature type="compositionally biased region" description="Acidic residues" evidence="6">
    <location>
        <begin position="1470"/>
        <end position="1492"/>
    </location>
</feature>
<name>A0A4U5P8Z1_STECR</name>
<dbReference type="Pfam" id="PF00400">
    <property type="entry name" value="WD40"/>
    <property type="match status" value="4"/>
</dbReference>
<dbReference type="PANTHER" id="PTHR16266">
    <property type="entry name" value="WD REPEAT DOMAIN 9"/>
    <property type="match status" value="1"/>
</dbReference>
<feature type="repeat" description="WD" evidence="5">
    <location>
        <begin position="187"/>
        <end position="228"/>
    </location>
</feature>
<dbReference type="InterPro" id="IPR052060">
    <property type="entry name" value="Bromo_WD_repeat"/>
</dbReference>
<dbReference type="PROSITE" id="PS50294">
    <property type="entry name" value="WD_REPEATS_REGION"/>
    <property type="match status" value="3"/>
</dbReference>
<dbReference type="Pfam" id="PF25437">
    <property type="entry name" value="BRWD1_N"/>
    <property type="match status" value="1"/>
</dbReference>
<evidence type="ECO:0000313" key="9">
    <source>
        <dbReference type="Proteomes" id="UP000298663"/>
    </source>
</evidence>
<dbReference type="InterPro" id="IPR057452">
    <property type="entry name" value="BRWD/PHIP_N"/>
</dbReference>
<dbReference type="GO" id="GO:0008360">
    <property type="term" value="P:regulation of cell shape"/>
    <property type="evidence" value="ECO:0007669"/>
    <property type="project" value="TreeGrafter"/>
</dbReference>
<dbReference type="InterPro" id="IPR036427">
    <property type="entry name" value="Bromodomain-like_sf"/>
</dbReference>
<protein>
    <recommendedName>
        <fullName evidence="7">Bromo domain-containing protein</fullName>
    </recommendedName>
</protein>
<feature type="compositionally biased region" description="Basic residues" evidence="6">
    <location>
        <begin position="1525"/>
        <end position="1548"/>
    </location>
</feature>
<feature type="domain" description="Bromo" evidence="7">
    <location>
        <begin position="1106"/>
        <end position="1166"/>
    </location>
</feature>
<gene>
    <name evidence="8" type="ORF">L596_007338</name>
</gene>
<feature type="repeat" description="WD" evidence="5">
    <location>
        <begin position="367"/>
        <end position="408"/>
    </location>
</feature>
<feature type="region of interest" description="Disordered" evidence="6">
    <location>
        <begin position="1372"/>
        <end position="1559"/>
    </location>
</feature>
<dbReference type="InterPro" id="IPR001680">
    <property type="entry name" value="WD40_rpt"/>
</dbReference>
<dbReference type="Gene3D" id="2.130.10.10">
    <property type="entry name" value="YVTN repeat-like/Quinoprotein amine dehydrogenase"/>
    <property type="match status" value="3"/>
</dbReference>
<comment type="caution">
    <text evidence="8">The sequence shown here is derived from an EMBL/GenBank/DDBJ whole genome shotgun (WGS) entry which is preliminary data.</text>
</comment>
<dbReference type="CDD" id="cd00200">
    <property type="entry name" value="WD40"/>
    <property type="match status" value="1"/>
</dbReference>
<evidence type="ECO:0000259" key="7">
    <source>
        <dbReference type="PROSITE" id="PS50014"/>
    </source>
</evidence>
<dbReference type="SMART" id="SM00320">
    <property type="entry name" value="WD40"/>
    <property type="match status" value="8"/>
</dbReference>
<keyword evidence="1 5" id="KW-0853">WD repeat</keyword>
<feature type="compositionally biased region" description="Polar residues" evidence="6">
    <location>
        <begin position="1424"/>
        <end position="1439"/>
    </location>
</feature>
<dbReference type="SUPFAM" id="SSF47370">
    <property type="entry name" value="Bromodomain"/>
    <property type="match status" value="1"/>
</dbReference>
<sequence>MAQDSRCLDTGPSTSTAGIIDDTTHTELLVLIERYLRNSTCHEAANKLRQEIESQNLLPARIDYTGTIHRRGFEEFDNTFPVTGRELLDIAQRLFSVQNILIPRWNLLREAPLRFLSSQKQSLTRTQDSVSNSPTVFSAVAARPSVFTFNRLNVFNRLYGRELGGRMRSHSMLPSASVSRLSILQRITGHLAPIFCVAYDRTGRYVFTGGDDSLIKIWDAERATLRYTFRGHDREISDISVNYENSMLATGSNDKRVRVFCLRSGKTLQIFGHNGQLTVVRFLPFAYANDRYLMSAGNDGVVNFYKFDVLTGKFEEPISFMERDVPNQRIISFCHSPGGSFVAFGDTCRSIRIFRISPEGVKKLVVLTSHTDRVDSMEWSHSGIKFLSGSKDGVAKVWILQNGRFEHTDLVVEEPTTSKKNNYRLTMLCWSQNDSVVVTTGSDHLIRTWNWKAGRLLHVIKGHGAEAFVLIAHPVYHNFVVSAGHDGFIIVWDVLTGKLVKTVKESAGNRVPLFDMAISPDGTQVAAVDCHGSLVMLGVNEQRLCATAAVPEHQFFHTDYRELLSDQNGYVLDAGTGLAPHLMPPPTAVDGSGFEHSQQFQRLVPGRDSDGCETAVELQCVWLTKNIVDPLTPQVSEDNFERRMSIRAEEDKAEYDTSAPLNIISPSIARARAAKRTGQRSAAVPEPPPPPLLDLSSSSNDSTYSESHDVGSDARDSGSDEAEELVVEEEESSDSDFNLEESQRSARRTQRRNNEPSRRSGRNREESSSHRRSSRGRRSRNGESVASDHASSSPTSSSHAESRFQRPRRRQRRERSSENEDDNSRVSLESATRSRPRRQRNPCENDASPEKHPEFSPWMELVSPKRFPYIPQVGDEVVYFLQGHIEYIKAITSKKLYQVDRKMQPPPHSKPDEFCIVLKVTYELAHSPYCRVLKVKLGVLDSRRRISKEFSVWMHDVENVPDFLILRQLYDKSITADHQRIGTKMQAILSNQWWVGKIQMKNQNEDYPLCQWLSISIRWDNGEEEVLSPWDYEVCDARSKVRSETLVNEEDLVAYGEFPPKRGDWTEIIDGETHQSESEARQKLTDYVRTSIERLLTIRELKEWADPVNLQLHTEYTEVVLYPIDLGTISERLRNKYYRRKLSLLLDVWYLAENTKKYNEKNSVIVTQAKVLVETLSRVINDDSCSLDPVEAYHDFMNGDPKDAVFWKHMPQATDDYVKKHVEIGSTSSQNVHGDLQKCVPWVREASDILDELIVKYRTFDPNNEESNVILGRIYEHQQSLRELQQRMVHGEFENPKSFESEVEEFFGVVKREVEDDRHSSIYRDCLNFHNELTQRIRNVSSAFERENISSDHGGHALRVRNERHQTRYNTRLSDKRQVSSTQVAPDVRPNGRPSRAAASVRNYNDVVNGLNLSEDEPGPSRRSLPTVQEQDEPTSSRNSRAQQRSGGRNRRRVVESESEKSEASRDENWSDNEEPEDEDEEEQIEEEEEEDAGRSSHSSNDRPVRKRRQNPRYESEESSASSGRPKRKKRREEKKQSTRRLPTRSARRQQYVDSEDSY</sequence>
<feature type="compositionally biased region" description="Basic and acidic residues" evidence="6">
    <location>
        <begin position="706"/>
        <end position="718"/>
    </location>
</feature>
<evidence type="ECO:0000256" key="5">
    <source>
        <dbReference type="PROSITE-ProRule" id="PRU00221"/>
    </source>
</evidence>
<evidence type="ECO:0000256" key="4">
    <source>
        <dbReference type="PROSITE-ProRule" id="PRU00035"/>
    </source>
</evidence>
<reference evidence="8 9" key="2">
    <citation type="journal article" date="2019" name="G3 (Bethesda)">
        <title>Hybrid Assembly of the Genome of the Entomopathogenic Nematode Steinernema carpocapsae Identifies the X-Chromosome.</title>
        <authorList>
            <person name="Serra L."/>
            <person name="Macchietto M."/>
            <person name="Macias-Munoz A."/>
            <person name="McGill C.J."/>
            <person name="Rodriguez I.M."/>
            <person name="Rodriguez B."/>
            <person name="Murad R."/>
            <person name="Mortazavi A."/>
        </authorList>
    </citation>
    <scope>NUCLEOTIDE SEQUENCE [LARGE SCALE GENOMIC DNA]</scope>
    <source>
        <strain evidence="8 9">ALL</strain>
    </source>
</reference>
<dbReference type="GO" id="GO:0005634">
    <property type="term" value="C:nucleus"/>
    <property type="evidence" value="ECO:0007669"/>
    <property type="project" value="TreeGrafter"/>
</dbReference>
<dbReference type="Pfam" id="PF25313">
    <property type="entry name" value="BRWD_AD"/>
    <property type="match status" value="1"/>
</dbReference>
<evidence type="ECO:0000256" key="2">
    <source>
        <dbReference type="ARBA" id="ARBA00022737"/>
    </source>
</evidence>
<dbReference type="Gene3D" id="1.20.920.10">
    <property type="entry name" value="Bromodomain-like"/>
    <property type="match status" value="1"/>
</dbReference>
<dbReference type="InterPro" id="IPR019775">
    <property type="entry name" value="WD40_repeat_CS"/>
</dbReference>
<dbReference type="STRING" id="34508.A0A4U5P8Z1"/>